<gene>
    <name evidence="1" type="ORF">NPIL_594501</name>
</gene>
<evidence type="ECO:0000313" key="1">
    <source>
        <dbReference type="EMBL" id="GFU40265.1"/>
    </source>
</evidence>
<accession>A0A8X6QRF2</accession>
<evidence type="ECO:0000313" key="2">
    <source>
        <dbReference type="Proteomes" id="UP000887013"/>
    </source>
</evidence>
<dbReference type="AlphaFoldDB" id="A0A8X6QRF2"/>
<proteinExistence type="predicted"/>
<reference evidence="1" key="1">
    <citation type="submission" date="2020-08" db="EMBL/GenBank/DDBJ databases">
        <title>Multicomponent nature underlies the extraordinary mechanical properties of spider dragline silk.</title>
        <authorList>
            <person name="Kono N."/>
            <person name="Nakamura H."/>
            <person name="Mori M."/>
            <person name="Yoshida Y."/>
            <person name="Ohtoshi R."/>
            <person name="Malay A.D."/>
            <person name="Moran D.A.P."/>
            <person name="Tomita M."/>
            <person name="Numata K."/>
            <person name="Arakawa K."/>
        </authorList>
    </citation>
    <scope>NUCLEOTIDE SEQUENCE</scope>
</reference>
<dbReference type="EMBL" id="BMAW01035594">
    <property type="protein sequence ID" value="GFU40265.1"/>
    <property type="molecule type" value="Genomic_DNA"/>
</dbReference>
<organism evidence="1 2">
    <name type="scientific">Nephila pilipes</name>
    <name type="common">Giant wood spider</name>
    <name type="synonym">Nephila maculata</name>
    <dbReference type="NCBI Taxonomy" id="299642"/>
    <lineage>
        <taxon>Eukaryota</taxon>
        <taxon>Metazoa</taxon>
        <taxon>Ecdysozoa</taxon>
        <taxon>Arthropoda</taxon>
        <taxon>Chelicerata</taxon>
        <taxon>Arachnida</taxon>
        <taxon>Araneae</taxon>
        <taxon>Araneomorphae</taxon>
        <taxon>Entelegynae</taxon>
        <taxon>Araneoidea</taxon>
        <taxon>Nephilidae</taxon>
        <taxon>Nephila</taxon>
    </lineage>
</organism>
<keyword evidence="2" id="KW-1185">Reference proteome</keyword>
<protein>
    <submittedName>
        <fullName evidence="1">Uncharacterized protein</fullName>
    </submittedName>
</protein>
<name>A0A8X6QRF2_NEPPI</name>
<comment type="caution">
    <text evidence="1">The sequence shown here is derived from an EMBL/GenBank/DDBJ whole genome shotgun (WGS) entry which is preliminary data.</text>
</comment>
<dbReference type="Proteomes" id="UP000887013">
    <property type="component" value="Unassembled WGS sequence"/>
</dbReference>
<sequence length="80" mass="9203">MPLSIIVLMASPTSNFVQPVNTKLEFSRAKVKQYSNVLLKIRHDILEEDFAWESGEDTAQSCIDWRLGKFVDFLSAHLIY</sequence>